<dbReference type="GO" id="GO:0005741">
    <property type="term" value="C:mitochondrial outer membrane"/>
    <property type="evidence" value="ECO:0007669"/>
    <property type="project" value="UniProtKB-SubCell"/>
</dbReference>
<keyword evidence="4" id="KW-0067">ATP-binding</keyword>
<keyword evidence="3" id="KW-1000">Mitochondrion outer membrane</keyword>
<comment type="subcellular location">
    <subcellularLocation>
        <location evidence="1">Mitochondrion outer membrane</location>
        <topology evidence="1">Single-pass membrane protein</topology>
    </subcellularLocation>
</comment>
<evidence type="ECO:0000259" key="7">
    <source>
        <dbReference type="SMART" id="SM00382"/>
    </source>
</evidence>
<dbReference type="InterPro" id="IPR003593">
    <property type="entry name" value="AAA+_ATPase"/>
</dbReference>
<feature type="compositionally biased region" description="Polar residues" evidence="6">
    <location>
        <begin position="720"/>
        <end position="730"/>
    </location>
</feature>
<evidence type="ECO:0000313" key="9">
    <source>
        <dbReference type="Proteomes" id="UP000187455"/>
    </source>
</evidence>
<dbReference type="SUPFAM" id="SSF52540">
    <property type="entry name" value="P-loop containing nucleoside triphosphate hydrolases"/>
    <property type="match status" value="1"/>
</dbReference>
<comment type="caution">
    <text evidence="8">The sequence shown here is derived from an EMBL/GenBank/DDBJ whole genome shotgun (WGS) entry which is preliminary data.</text>
</comment>
<feature type="compositionally biased region" description="Low complexity" evidence="6">
    <location>
        <begin position="744"/>
        <end position="759"/>
    </location>
</feature>
<evidence type="ECO:0000313" key="8">
    <source>
        <dbReference type="EMBL" id="OLY79025.1"/>
    </source>
</evidence>
<organism evidence="8 9">
    <name type="scientific">Smittium mucronatum</name>
    <dbReference type="NCBI Taxonomy" id="133383"/>
    <lineage>
        <taxon>Eukaryota</taxon>
        <taxon>Fungi</taxon>
        <taxon>Fungi incertae sedis</taxon>
        <taxon>Zoopagomycota</taxon>
        <taxon>Kickxellomycotina</taxon>
        <taxon>Harpellomycetes</taxon>
        <taxon>Harpellales</taxon>
        <taxon>Legeriomycetaceae</taxon>
        <taxon>Smittium</taxon>
    </lineage>
</organism>
<feature type="compositionally biased region" description="Polar residues" evidence="6">
    <location>
        <begin position="51"/>
        <end position="64"/>
    </location>
</feature>
<feature type="region of interest" description="Disordered" evidence="6">
    <location>
        <begin position="1"/>
        <end position="28"/>
    </location>
</feature>
<dbReference type="STRING" id="133383.A0A1R0GQ53"/>
<dbReference type="AlphaFoldDB" id="A0A1R0GQ53"/>
<feature type="compositionally biased region" description="Acidic residues" evidence="6">
    <location>
        <begin position="145"/>
        <end position="157"/>
    </location>
</feature>
<dbReference type="Gene3D" id="1.10.8.60">
    <property type="match status" value="1"/>
</dbReference>
<evidence type="ECO:0000256" key="4">
    <source>
        <dbReference type="ARBA" id="ARBA00022840"/>
    </source>
</evidence>
<dbReference type="SMART" id="SM00382">
    <property type="entry name" value="AAA"/>
    <property type="match status" value="1"/>
</dbReference>
<keyword evidence="3" id="KW-0472">Membrane</keyword>
<evidence type="ECO:0000256" key="1">
    <source>
        <dbReference type="ARBA" id="ARBA00004572"/>
    </source>
</evidence>
<dbReference type="Pfam" id="PF00004">
    <property type="entry name" value="AAA"/>
    <property type="match status" value="1"/>
</dbReference>
<evidence type="ECO:0000256" key="2">
    <source>
        <dbReference type="ARBA" id="ARBA00022741"/>
    </source>
</evidence>
<dbReference type="OrthoDB" id="39734at2759"/>
<accession>A0A1R0GQ53</accession>
<feature type="domain" description="AAA+ ATPase" evidence="7">
    <location>
        <begin position="855"/>
        <end position="996"/>
    </location>
</feature>
<keyword evidence="2" id="KW-0547">Nucleotide-binding</keyword>
<feature type="region of interest" description="Disordered" evidence="6">
    <location>
        <begin position="51"/>
        <end position="75"/>
    </location>
</feature>
<dbReference type="PANTHER" id="PTHR45644">
    <property type="entry name" value="AAA ATPASE, PUTATIVE (AFU_ORTHOLOGUE AFUA_2G12920)-RELATED-RELATED"/>
    <property type="match status" value="1"/>
</dbReference>
<evidence type="ECO:0000256" key="3">
    <source>
        <dbReference type="ARBA" id="ARBA00022787"/>
    </source>
</evidence>
<dbReference type="Gene3D" id="3.40.50.300">
    <property type="entry name" value="P-loop containing nucleotide triphosphate hydrolases"/>
    <property type="match status" value="1"/>
</dbReference>
<dbReference type="GO" id="GO:0016887">
    <property type="term" value="F:ATP hydrolysis activity"/>
    <property type="evidence" value="ECO:0007669"/>
    <property type="project" value="InterPro"/>
</dbReference>
<gene>
    <name evidence="8" type="ORF">AYI68_g6916</name>
</gene>
<evidence type="ECO:0000256" key="5">
    <source>
        <dbReference type="ARBA" id="ARBA00023128"/>
    </source>
</evidence>
<reference evidence="8 9" key="1">
    <citation type="journal article" date="2016" name="Mol. Biol. Evol.">
        <title>Genome-Wide Survey of Gut Fungi (Harpellales) Reveals the First Horizontally Transferred Ubiquitin Gene from a Mosquito Host.</title>
        <authorList>
            <person name="Wang Y."/>
            <person name="White M.M."/>
            <person name="Kvist S."/>
            <person name="Moncalvo J.M."/>
        </authorList>
    </citation>
    <scope>NUCLEOTIDE SEQUENCE [LARGE SCALE GENOMIC DNA]</scope>
    <source>
        <strain evidence="8 9">ALG-7-W6</strain>
    </source>
</reference>
<dbReference type="InterPro" id="IPR003959">
    <property type="entry name" value="ATPase_AAA_core"/>
</dbReference>
<feature type="region of interest" description="Disordered" evidence="6">
    <location>
        <begin position="132"/>
        <end position="170"/>
    </location>
</feature>
<dbReference type="InterPro" id="IPR051701">
    <property type="entry name" value="Mito_OM_Translocase_MSP1"/>
</dbReference>
<dbReference type="EMBL" id="LSSL01005112">
    <property type="protein sequence ID" value="OLY79025.1"/>
    <property type="molecule type" value="Genomic_DNA"/>
</dbReference>
<feature type="region of interest" description="Disordered" evidence="6">
    <location>
        <begin position="708"/>
        <end position="776"/>
    </location>
</feature>
<dbReference type="InterPro" id="IPR041569">
    <property type="entry name" value="AAA_lid_3"/>
</dbReference>
<name>A0A1R0GQ53_9FUNG</name>
<dbReference type="GO" id="GO:0005524">
    <property type="term" value="F:ATP binding"/>
    <property type="evidence" value="ECO:0007669"/>
    <property type="project" value="UniProtKB-KW"/>
</dbReference>
<proteinExistence type="predicted"/>
<dbReference type="InterPro" id="IPR027417">
    <property type="entry name" value="P-loop_NTPase"/>
</dbReference>
<dbReference type="PROSITE" id="PS00674">
    <property type="entry name" value="AAA"/>
    <property type="match status" value="1"/>
</dbReference>
<dbReference type="Proteomes" id="UP000187455">
    <property type="component" value="Unassembled WGS sequence"/>
</dbReference>
<evidence type="ECO:0000256" key="6">
    <source>
        <dbReference type="SAM" id="MobiDB-lite"/>
    </source>
</evidence>
<dbReference type="Pfam" id="PF17862">
    <property type="entry name" value="AAA_lid_3"/>
    <property type="match status" value="1"/>
</dbReference>
<protein>
    <submittedName>
        <fullName evidence="8">Protein MSP1</fullName>
    </submittedName>
</protein>
<sequence>MISSKIHQARQDGPIQEGPKIETQKSQTQRNLSLEFLKGLIVDYSGEPTSPISNKHNIESNKGSFNPDESGIDNDSTGYHVDEYPEYPAEIQLDLITNVFSGLAKYITIVSHSYMIPGSSFNKVDTNSSTLYEGDSVNKNNENHFEDDEFENDDDEPTSSKSTSSESAEKLWFESENIEPGKNLKKPSSTISTPLSPTFMENPLSITETKKLDNRLSEIVSADFFSSNDSDGPQPLIIVVKHLGDLLNTRIGYTLFNRLVRSAYDFNMSLVNNSKDIKISDIEGKASCKRGPTMIVGMMHPSIFYPEASLKTIPPFDSNPAAPRSTPEIFFNNSQDPYFTRSSDPSDILGLRTPKSTNFAPSTPIIVSISSSKLGSDNKGYRIFSQNSKNNLLEEDSSSAMASIGSSLFTRLALPLSNEKYLGQKADVPITWNKNIVKLLSGEFNSERIIESARMAISNRQESVFKQVMRRNSLILRNILILNGITDIIFKNDSKNIKQNYKKKDTSSFGEIIDVSCVERLLMSIPGDIPGRFLLSETFMHRVINNSIGIKTMENLSKKSFGYNELGVTGPMSSSDFSKKKMEIPWNFNSSYKIISDKIFIKAWLQVVSSSKAIGDAAFTNPINRVFSLWNADLSQPFHFVPNPRWTQAAEKVVKDIEVDFTPNLIPELARPFIDGPSESIGRLVKDRRTVGIDPYFLEKNITDETGVKGDESPIIGSSKDITSKGSKTDISIGLENSKEDSKSSLNSQSSSTQKSNPDSEPERSRNGINENNKEFSNDEFLNSEISKRLRSLKNSKLNNYEKRLLGSVVNPSSIPSGFSNVCAKPETIITLQELISLPLLCPELFGKGVLGKHAISGLLLFGPPGTGKTMLAKAVAKESGSTVLNITSSDVYDKYVGESEKVVKAIFSLAHKLAPSVVFIDEVDALFAARSGDQSTGYKREIINQFMSEWDGLTSSNKDSNKSRVMVLAATNRPFDLDDAILRRLPRRILVDLPDEEERKKIIELHLEGESVGEDVDIDAIAKKAEHYSGSDLKNLCIAAALSAVRENVTGHLNKVYNEKSLSNDKEQVGEASDVNTLVGEVKLQTVGENELGNQSKRNAELLTEYIKLKREQKSMKSMKQNNGDFLGKDGDDQLVLHDRHFVSAFKMVSSSSSDDMSSIVELRKWNEKYGDNAKSRKKQVPLGFIEQKPAQDQKTV</sequence>
<dbReference type="InterPro" id="IPR003960">
    <property type="entry name" value="ATPase_AAA_CS"/>
</dbReference>
<keyword evidence="5" id="KW-0496">Mitochondrion</keyword>
<dbReference type="PANTHER" id="PTHR45644:SF56">
    <property type="entry name" value="AAA ATPASE, PUTATIVE (AFU_ORTHOLOGUE AFUA_2G12920)-RELATED"/>
    <property type="match status" value="1"/>
</dbReference>
<keyword evidence="9" id="KW-1185">Reference proteome</keyword>
<feature type="compositionally biased region" description="Basic and acidic residues" evidence="6">
    <location>
        <begin position="761"/>
        <end position="776"/>
    </location>
</feature>